<gene>
    <name evidence="2" type="ORF">WS72_16970</name>
</gene>
<evidence type="ECO:0008006" key="4">
    <source>
        <dbReference type="Google" id="ProtNLM"/>
    </source>
</evidence>
<dbReference type="EMBL" id="LNJQ01000001">
    <property type="protein sequence ID" value="KWZ44372.1"/>
    <property type="molecule type" value="Genomic_DNA"/>
</dbReference>
<feature type="compositionally biased region" description="Basic and acidic residues" evidence="1">
    <location>
        <begin position="40"/>
        <end position="49"/>
    </location>
</feature>
<keyword evidence="3" id="KW-1185">Reference proteome</keyword>
<feature type="region of interest" description="Disordered" evidence="1">
    <location>
        <begin position="28"/>
        <end position="61"/>
    </location>
</feature>
<reference evidence="2 3" key="1">
    <citation type="submission" date="2015-11" db="EMBL/GenBank/DDBJ databases">
        <authorList>
            <person name="Sahl J."/>
            <person name="Wagner D."/>
            <person name="Keim P."/>
        </authorList>
    </citation>
    <scope>NUCLEOTIDE SEQUENCE [LARGE SCALE GENOMIC DNA]</scope>
    <source>
        <strain evidence="2 3">BDU18</strain>
    </source>
</reference>
<proteinExistence type="predicted"/>
<protein>
    <recommendedName>
        <fullName evidence="4">Transposase</fullName>
    </recommendedName>
</protein>
<dbReference type="Proteomes" id="UP000070255">
    <property type="component" value="Unassembled WGS sequence"/>
</dbReference>
<evidence type="ECO:0000313" key="2">
    <source>
        <dbReference type="EMBL" id="KWZ44372.1"/>
    </source>
</evidence>
<accession>A0ABR5TH91</accession>
<dbReference type="PANTHER" id="PTHR33803:SF3">
    <property type="entry name" value="BLL1974 PROTEIN"/>
    <property type="match status" value="1"/>
</dbReference>
<dbReference type="PANTHER" id="PTHR33803">
    <property type="entry name" value="IS1478 TRANSPOSASE"/>
    <property type="match status" value="1"/>
</dbReference>
<sequence length="83" mass="9409">MIVDTTVMKKAIAYPTDSRLLERCREHPVKAAARHGPKLRQNDNREAPRPESQIGRHAHAKQCKRMKKALRTLRAAPSDAATR</sequence>
<organism evidence="2 3">
    <name type="scientific">Burkholderia savannae</name>
    <dbReference type="NCBI Taxonomy" id="1637837"/>
    <lineage>
        <taxon>Bacteria</taxon>
        <taxon>Pseudomonadati</taxon>
        <taxon>Pseudomonadota</taxon>
        <taxon>Betaproteobacteria</taxon>
        <taxon>Burkholderiales</taxon>
        <taxon>Burkholderiaceae</taxon>
        <taxon>Burkholderia</taxon>
        <taxon>pseudomallei group</taxon>
    </lineage>
</organism>
<comment type="caution">
    <text evidence="2">The sequence shown here is derived from an EMBL/GenBank/DDBJ whole genome shotgun (WGS) entry which is preliminary data.</text>
</comment>
<evidence type="ECO:0000256" key="1">
    <source>
        <dbReference type="SAM" id="MobiDB-lite"/>
    </source>
</evidence>
<evidence type="ECO:0000313" key="3">
    <source>
        <dbReference type="Proteomes" id="UP000070255"/>
    </source>
</evidence>
<name>A0ABR5TH91_9BURK</name>